<dbReference type="EMBL" id="CP113865">
    <property type="protein sequence ID" value="WAM33071.1"/>
    <property type="molecule type" value="Genomic_DNA"/>
</dbReference>
<dbReference type="Proteomes" id="UP001164909">
    <property type="component" value="Chromosome"/>
</dbReference>
<organism evidence="2 3">
    <name type="scientific">Caldicellulosiruptor morganii</name>
    <dbReference type="NCBI Taxonomy" id="1387555"/>
    <lineage>
        <taxon>Bacteria</taxon>
        <taxon>Bacillati</taxon>
        <taxon>Bacillota</taxon>
        <taxon>Bacillota incertae sedis</taxon>
        <taxon>Caldicellulosiruptorales</taxon>
        <taxon>Caldicellulosiruptoraceae</taxon>
        <taxon>Caldicellulosiruptor</taxon>
    </lineage>
</organism>
<name>A0ABY7BLZ7_9FIRM</name>
<dbReference type="InterPro" id="IPR018745">
    <property type="entry name" value="MpsC"/>
</dbReference>
<dbReference type="Pfam" id="PF10057">
    <property type="entry name" value="MpsC"/>
    <property type="match status" value="1"/>
</dbReference>
<reference evidence="2" key="1">
    <citation type="submission" date="2022-12" db="EMBL/GenBank/DDBJ databases">
        <authorList>
            <person name="Bing R.G."/>
            <person name="Willard D.J."/>
            <person name="Manesh M.J.H."/>
            <person name="Laemthong T."/>
            <person name="Crosby J.R."/>
            <person name="Kelly R.M."/>
        </authorList>
    </citation>
    <scope>NUCLEOTIDE SEQUENCE</scope>
    <source>
        <strain evidence="2">DSM 8990</strain>
    </source>
</reference>
<gene>
    <name evidence="2" type="ORF">OTK00_001535</name>
</gene>
<sequence>MVMTKGQIEAKISEVVSKFEMEYVGRGPKQIKTIITEDIIVIRLVGFLSPTEKKLAQTKEGVELIKKVRSTLFESAKDELGKLIKEVIDVDIAGIYSDVNTTNGEKVIVVTLNENLEKRLK</sequence>
<feature type="domain" description="Na+-translocating membrane potential-generating system MpsC" evidence="1">
    <location>
        <begin position="4"/>
        <end position="113"/>
    </location>
</feature>
<accession>A0ABY7BLZ7</accession>
<proteinExistence type="predicted"/>
<protein>
    <submittedName>
        <fullName evidence="2">DUF2294 domain-containing protein</fullName>
    </submittedName>
</protein>
<evidence type="ECO:0000313" key="3">
    <source>
        <dbReference type="Proteomes" id="UP001164909"/>
    </source>
</evidence>
<evidence type="ECO:0000313" key="2">
    <source>
        <dbReference type="EMBL" id="WAM33071.1"/>
    </source>
</evidence>
<keyword evidence="3" id="KW-1185">Reference proteome</keyword>
<evidence type="ECO:0000259" key="1">
    <source>
        <dbReference type="Pfam" id="PF10057"/>
    </source>
</evidence>